<keyword evidence="2" id="KW-1185">Reference proteome</keyword>
<dbReference type="Gene3D" id="3.40.1440.10">
    <property type="entry name" value="GIY-YIG endonuclease"/>
    <property type="match status" value="1"/>
</dbReference>
<organism evidence="1 2">
    <name type="scientific">Paenibacillus contaminans</name>
    <dbReference type="NCBI Taxonomy" id="450362"/>
    <lineage>
        <taxon>Bacteria</taxon>
        <taxon>Bacillati</taxon>
        <taxon>Bacillota</taxon>
        <taxon>Bacilli</taxon>
        <taxon>Bacillales</taxon>
        <taxon>Paenibacillaceae</taxon>
        <taxon>Paenibacillus</taxon>
    </lineage>
</organism>
<dbReference type="EMBL" id="QMFB01000034">
    <property type="protein sequence ID" value="RAV12177.1"/>
    <property type="molecule type" value="Genomic_DNA"/>
</dbReference>
<protein>
    <recommendedName>
        <fullName evidence="3">GIY-YIG domain-containing protein</fullName>
    </recommendedName>
</protein>
<accession>A0A329M5E0</accession>
<dbReference type="OrthoDB" id="2406402at2"/>
<proteinExistence type="predicted"/>
<evidence type="ECO:0000313" key="1">
    <source>
        <dbReference type="EMBL" id="RAV12177.1"/>
    </source>
</evidence>
<dbReference type="InterPro" id="IPR035901">
    <property type="entry name" value="GIY-YIG_endonuc_sf"/>
</dbReference>
<reference evidence="1 2" key="1">
    <citation type="journal article" date="2009" name="Int. J. Syst. Evol. Microbiol.">
        <title>Paenibacillus contaminans sp. nov., isolated from a contaminated laboratory plate.</title>
        <authorList>
            <person name="Chou J.H."/>
            <person name="Lee J.H."/>
            <person name="Lin M.C."/>
            <person name="Chang P.S."/>
            <person name="Arun A.B."/>
            <person name="Young C.C."/>
            <person name="Chen W.M."/>
        </authorList>
    </citation>
    <scope>NUCLEOTIDE SEQUENCE [LARGE SCALE GENOMIC DNA]</scope>
    <source>
        <strain evidence="1 2">CKOBP-6</strain>
    </source>
</reference>
<dbReference type="AlphaFoldDB" id="A0A329M5E0"/>
<name>A0A329M5E0_9BACL</name>
<dbReference type="RefSeq" id="WP_113035726.1">
    <property type="nucleotide sequence ID" value="NZ_QMFB01000034.1"/>
</dbReference>
<gene>
    <name evidence="1" type="ORF">DQG23_35235</name>
</gene>
<sequence length="535" mass="61817">MAGIKKKAGIFCLRNMENQRRYIGASRNIEFAKKNLLARLADGSHKNARLQMAWKDGGFSFDVVELLPEDASERLSELLAARRQFWIRHFRSDHVWHGYNLEMLTRSWEERREGRENEPSSRHIRELLKPVVSRLDPAIDTAEDRLRHLHGLLDSPDGRALLSYFSSNRYIESQLKGKNDLLCENDYALLGLSKIADYLVFSEQTNNSLEHVYGIRKASSVINASYSGKKELLAGGGADIDVLTKPSDGKMTGRTGASDKQKLFKAEAAQKVGKADIANHRFLKNIDDELVRLSERLGFGLSAERRLERQQGIREHYGKTGLYRLKRMYGDLKKDSVIIKDQLCGTIYFKRIVKSAAKIDYDADTGYFTGYRSGDYVLVSENKLDFTNEKHIFHLLFYYGELHKAFHSKVNSDMYHLLLYIDELIARTAFEPYIEKLLVMKREGYDGEEIARTIQKLYGINWDKSKISRLFNRNIPRMLAETHRLSREEWLYTYKAKGIYKKCSKCRQNKLANESHFGKKADSKDGLHTICRHCR</sequence>
<dbReference type="Proteomes" id="UP000250369">
    <property type="component" value="Unassembled WGS sequence"/>
</dbReference>
<evidence type="ECO:0008006" key="3">
    <source>
        <dbReference type="Google" id="ProtNLM"/>
    </source>
</evidence>
<dbReference type="CDD" id="cd10451">
    <property type="entry name" value="GIY-YIG_LuxR_like"/>
    <property type="match status" value="1"/>
</dbReference>
<comment type="caution">
    <text evidence="1">The sequence shown here is derived from an EMBL/GenBank/DDBJ whole genome shotgun (WGS) entry which is preliminary data.</text>
</comment>
<evidence type="ECO:0000313" key="2">
    <source>
        <dbReference type="Proteomes" id="UP000250369"/>
    </source>
</evidence>